<sequence>MKLPTLFLRFTLCIMIFLLTIISLRSFPSLLIFMNENRTSLLILIPYAVLLYGSAVLSYGIIILAWRLLYLTDHDRLFSKAGVLAVKIIKIFFYTIAVIYVLAIFGVCEEANILNAPAPITIELFLIILGLTIGVFAHVLQKIMEVEILK</sequence>
<organism evidence="2 3">
    <name type="scientific">Companilactobacillus heilongjiangensis</name>
    <dbReference type="NCBI Taxonomy" id="1074467"/>
    <lineage>
        <taxon>Bacteria</taxon>
        <taxon>Bacillati</taxon>
        <taxon>Bacillota</taxon>
        <taxon>Bacilli</taxon>
        <taxon>Lactobacillales</taxon>
        <taxon>Lactobacillaceae</taxon>
        <taxon>Companilactobacillus</taxon>
    </lineage>
</organism>
<dbReference type="STRING" id="1074467.JP39_06475"/>
<evidence type="ECO:0000256" key="1">
    <source>
        <dbReference type="SAM" id="Phobius"/>
    </source>
</evidence>
<feature type="transmembrane region" description="Helical" evidence="1">
    <location>
        <begin position="120"/>
        <end position="140"/>
    </location>
</feature>
<evidence type="ECO:0000313" key="3">
    <source>
        <dbReference type="Proteomes" id="UP000061546"/>
    </source>
</evidence>
<keyword evidence="1" id="KW-0472">Membrane</keyword>
<protein>
    <recommendedName>
        <fullName evidence="4">DUF2975 domain-containing protein</fullName>
    </recommendedName>
</protein>
<gene>
    <name evidence="2" type="ORF">JP39_06475</name>
</gene>
<keyword evidence="3" id="KW-1185">Reference proteome</keyword>
<evidence type="ECO:0008006" key="4">
    <source>
        <dbReference type="Google" id="ProtNLM"/>
    </source>
</evidence>
<reference evidence="2 3" key="1">
    <citation type="submission" date="2015-08" db="EMBL/GenBank/DDBJ databases">
        <title>Genomic sequence of Lactobacillus heilongjiangensis DSM 28069, isolated from Chinese traditional pickle.</title>
        <authorList>
            <person name="Jiang X."/>
            <person name="Zheng B."/>
            <person name="Cheng H."/>
        </authorList>
    </citation>
    <scope>NUCLEOTIDE SEQUENCE [LARGE SCALE GENOMIC DNA]</scope>
    <source>
        <strain evidence="2 3">DSM 28069</strain>
    </source>
</reference>
<dbReference type="EMBL" id="CP012559">
    <property type="protein sequence ID" value="ALB29033.1"/>
    <property type="molecule type" value="Genomic_DNA"/>
</dbReference>
<dbReference type="KEGG" id="lhi:JP39_06475"/>
<proteinExistence type="predicted"/>
<dbReference type="InterPro" id="IPR021354">
    <property type="entry name" value="DUF2975"/>
</dbReference>
<dbReference type="OrthoDB" id="2297921at2"/>
<dbReference type="AlphaFoldDB" id="A0A0K2LCV8"/>
<dbReference type="Proteomes" id="UP000061546">
    <property type="component" value="Chromosome"/>
</dbReference>
<feature type="transmembrane region" description="Helical" evidence="1">
    <location>
        <begin position="44"/>
        <end position="70"/>
    </location>
</feature>
<feature type="transmembrane region" description="Helical" evidence="1">
    <location>
        <begin position="91"/>
        <end position="108"/>
    </location>
</feature>
<keyword evidence="1" id="KW-1133">Transmembrane helix</keyword>
<dbReference type="RefSeq" id="WP_041501798.1">
    <property type="nucleotide sequence ID" value="NZ_BJDV01000001.1"/>
</dbReference>
<feature type="transmembrane region" description="Helical" evidence="1">
    <location>
        <begin position="7"/>
        <end position="24"/>
    </location>
</feature>
<evidence type="ECO:0000313" key="2">
    <source>
        <dbReference type="EMBL" id="ALB29033.1"/>
    </source>
</evidence>
<name>A0A0K2LCV8_9LACO</name>
<accession>A0A0K2LCV8</accession>
<dbReference type="Pfam" id="PF11188">
    <property type="entry name" value="DUF2975"/>
    <property type="match status" value="1"/>
</dbReference>
<keyword evidence="1" id="KW-0812">Transmembrane</keyword>